<feature type="compositionally biased region" description="Basic and acidic residues" evidence="8">
    <location>
        <begin position="202"/>
        <end position="218"/>
    </location>
</feature>
<feature type="region of interest" description="Disordered" evidence="8">
    <location>
        <begin position="1"/>
        <end position="20"/>
    </location>
</feature>
<dbReference type="SMART" id="SM00487">
    <property type="entry name" value="DEXDc"/>
    <property type="match status" value="1"/>
</dbReference>
<evidence type="ECO:0000259" key="11">
    <source>
        <dbReference type="PROSITE" id="PS51195"/>
    </source>
</evidence>
<dbReference type="InterPro" id="IPR014001">
    <property type="entry name" value="Helicase_ATP-bd"/>
</dbReference>
<dbReference type="OMA" id="LECKQAI"/>
<dbReference type="AlphaFoldDB" id="A0A7M7N777"/>
<feature type="compositionally biased region" description="Polar residues" evidence="8">
    <location>
        <begin position="44"/>
        <end position="54"/>
    </location>
</feature>
<dbReference type="PANTHER" id="PTHR47958">
    <property type="entry name" value="ATP-DEPENDENT RNA HELICASE DBP3"/>
    <property type="match status" value="1"/>
</dbReference>
<dbReference type="Pfam" id="PF00271">
    <property type="entry name" value="Helicase_C"/>
    <property type="match status" value="1"/>
</dbReference>
<keyword evidence="5" id="KW-0347">Helicase</keyword>
<feature type="region of interest" description="Disordered" evidence="8">
    <location>
        <begin position="742"/>
        <end position="796"/>
    </location>
</feature>
<dbReference type="GeneID" id="763050"/>
<dbReference type="RefSeq" id="XP_030832306.1">
    <property type="nucleotide sequence ID" value="XM_030976446.1"/>
</dbReference>
<feature type="short sequence motif" description="Q motif" evidence="7">
    <location>
        <begin position="359"/>
        <end position="387"/>
    </location>
</feature>
<reference evidence="12" key="2">
    <citation type="submission" date="2021-01" db="UniProtKB">
        <authorList>
            <consortium name="EnsemblMetazoa"/>
        </authorList>
    </citation>
    <scope>IDENTIFICATION</scope>
</reference>
<evidence type="ECO:0000313" key="12">
    <source>
        <dbReference type="EnsemblMetazoa" id="XP_030832306"/>
    </source>
</evidence>
<dbReference type="GO" id="GO:0003729">
    <property type="term" value="F:mRNA binding"/>
    <property type="evidence" value="ECO:0000318"/>
    <property type="project" value="GO_Central"/>
</dbReference>
<dbReference type="Pfam" id="PF00270">
    <property type="entry name" value="DEAD"/>
    <property type="match status" value="1"/>
</dbReference>
<comment type="similarity">
    <text evidence="1">Belongs to the DEAD box helicase family. DDX59 subfamily.</text>
</comment>
<evidence type="ECO:0000256" key="7">
    <source>
        <dbReference type="PROSITE-ProRule" id="PRU00552"/>
    </source>
</evidence>
<dbReference type="KEGG" id="spu:763050"/>
<keyword evidence="13" id="KW-1185">Reference proteome</keyword>
<reference evidence="13" key="1">
    <citation type="submission" date="2015-02" db="EMBL/GenBank/DDBJ databases">
        <title>Genome sequencing for Strongylocentrotus purpuratus.</title>
        <authorList>
            <person name="Murali S."/>
            <person name="Liu Y."/>
            <person name="Vee V."/>
            <person name="English A."/>
            <person name="Wang M."/>
            <person name="Skinner E."/>
            <person name="Han Y."/>
            <person name="Muzny D.M."/>
            <person name="Worley K.C."/>
            <person name="Gibbs R.A."/>
        </authorList>
    </citation>
    <scope>NUCLEOTIDE SEQUENCE</scope>
</reference>
<keyword evidence="3" id="KW-0547">Nucleotide-binding</keyword>
<evidence type="ECO:0000313" key="13">
    <source>
        <dbReference type="Proteomes" id="UP000007110"/>
    </source>
</evidence>
<accession>A0A7M7N777</accession>
<evidence type="ECO:0000256" key="5">
    <source>
        <dbReference type="ARBA" id="ARBA00022806"/>
    </source>
</evidence>
<dbReference type="SMART" id="SM00490">
    <property type="entry name" value="HELICc"/>
    <property type="match status" value="1"/>
</dbReference>
<dbReference type="InterPro" id="IPR027417">
    <property type="entry name" value="P-loop_NTPase"/>
</dbReference>
<evidence type="ECO:0000256" key="1">
    <source>
        <dbReference type="ARBA" id="ARBA00009718"/>
    </source>
</evidence>
<evidence type="ECO:0000259" key="10">
    <source>
        <dbReference type="PROSITE" id="PS51194"/>
    </source>
</evidence>
<dbReference type="GO" id="GO:0003724">
    <property type="term" value="F:RNA helicase activity"/>
    <property type="evidence" value="ECO:0000318"/>
    <property type="project" value="GO_Central"/>
</dbReference>
<sequence>MNFVPRALAKKTANTKTKSCVSVKKKVINTNQEGSSCVLLQNVSTSGSSNAQNPSPFPISAETREPPGRDDKNIGIPLIHELQNKGNSEGKKRLDQGISFDPAPSDVDGSRKVQTHSSQSCRSPPLPKGDTSENENEETFHRKTSERTHTQSHENKLERLQQLSDRISSQVSVMKGNQSTGHRESLTPAKPSSDPVVNDESMSYRDQEDVQHDVKESENPESDEEPRPIVSFSKNQRWPDENEPVCVVCGKYGEYICSQTEADVCSLECKAKNLVRRGIQTTAPKTKKPADDTIDALSGPGAAADDAAADAAVTVEEADQLFIYREHPDIAQLAPEQVQDIRNEVQIFVEGINIQRPILEFEQLCLPAKIHSNLQSSGYITPTPIQMQAIPISLALRDLMICAQTSSGKTLSFLVPAVMTIYNQVLTGVGSKDPHVLIFTPTRELAMQIEEQAKQLMKGMLSMKTALLVGGLPLPPQLHRLRQGIQFIVGTPGRIMEIIKQEGVCLSEIKLVAIDEVDTMLQLGFQQQVYDIMTHLPDNHQTIFTSATIPSSIEKMASSLLSNPVFISVGTPSTPCTSVKQTILWVEEPSKKKKLFAVLQDPKHFRPPAIVFVDSKLGADLLAQAVEKSCGVAVASLHGDKPQIQRNGILQRFRDGAYDVLVSTAVLGRGIDLPGVKMVINFDMPGTVEEYIHQIGRTGRLGTNGTAMTFINNSSKKLFLQFTGTLKPLGVILPPELINSPHLSYHRQQHRSRDRRVDASSHRGMPGGSGYHDNKRSRDRESVTDILKKRKRKFKP</sequence>
<feature type="compositionally biased region" description="Low complexity" evidence="8">
    <location>
        <begin position="10"/>
        <end position="20"/>
    </location>
</feature>
<evidence type="ECO:0000256" key="8">
    <source>
        <dbReference type="SAM" id="MobiDB-lite"/>
    </source>
</evidence>
<dbReference type="InParanoid" id="A0A7M7N777"/>
<dbReference type="SUPFAM" id="SSF52540">
    <property type="entry name" value="P-loop containing nucleoside triphosphate hydrolases"/>
    <property type="match status" value="1"/>
</dbReference>
<feature type="domain" description="Helicase ATP-binding" evidence="9">
    <location>
        <begin position="390"/>
        <end position="567"/>
    </location>
</feature>
<feature type="region of interest" description="Disordered" evidence="8">
    <location>
        <begin position="44"/>
        <end position="155"/>
    </location>
</feature>
<protein>
    <recommendedName>
        <fullName evidence="2">RNA helicase</fullName>
        <ecNumber evidence="2">3.6.4.13</ecNumber>
    </recommendedName>
</protein>
<dbReference type="PROSITE" id="PS51192">
    <property type="entry name" value="HELICASE_ATP_BIND_1"/>
    <property type="match status" value="1"/>
</dbReference>
<dbReference type="InterPro" id="IPR011545">
    <property type="entry name" value="DEAD/DEAH_box_helicase_dom"/>
</dbReference>
<feature type="compositionally biased region" description="Basic and acidic residues" evidence="8">
    <location>
        <begin position="138"/>
        <end position="155"/>
    </location>
</feature>
<evidence type="ECO:0000256" key="4">
    <source>
        <dbReference type="ARBA" id="ARBA00022801"/>
    </source>
</evidence>
<dbReference type="OrthoDB" id="360161at2759"/>
<feature type="compositionally biased region" description="Basic and acidic residues" evidence="8">
    <location>
        <begin position="772"/>
        <end position="787"/>
    </location>
</feature>
<feature type="region of interest" description="Disordered" evidence="8">
    <location>
        <begin position="169"/>
        <end position="236"/>
    </location>
</feature>
<keyword evidence="6" id="KW-0067">ATP-binding</keyword>
<dbReference type="CTD" id="83479"/>
<evidence type="ECO:0000256" key="6">
    <source>
        <dbReference type="ARBA" id="ARBA00022840"/>
    </source>
</evidence>
<proteinExistence type="inferred from homology"/>
<name>A0A7M7N777_STRPU</name>
<dbReference type="GO" id="GO:0005524">
    <property type="term" value="F:ATP binding"/>
    <property type="evidence" value="ECO:0007669"/>
    <property type="project" value="UniProtKB-KW"/>
</dbReference>
<dbReference type="Pfam" id="PF04438">
    <property type="entry name" value="zf-HIT"/>
    <property type="match status" value="1"/>
</dbReference>
<evidence type="ECO:0000256" key="3">
    <source>
        <dbReference type="ARBA" id="ARBA00022741"/>
    </source>
</evidence>
<dbReference type="InterPro" id="IPR014014">
    <property type="entry name" value="RNA_helicase_DEAD_Q_motif"/>
</dbReference>
<dbReference type="Gene3D" id="3.40.50.300">
    <property type="entry name" value="P-loop containing nucleotide triphosphate hydrolases"/>
    <property type="match status" value="2"/>
</dbReference>
<dbReference type="InterPro" id="IPR001650">
    <property type="entry name" value="Helicase_C-like"/>
</dbReference>
<dbReference type="EC" id="3.6.4.13" evidence="2"/>
<feature type="domain" description="Helicase C-terminal" evidence="10">
    <location>
        <begin position="578"/>
        <end position="741"/>
    </location>
</feature>
<organism evidence="12 13">
    <name type="scientific">Strongylocentrotus purpuratus</name>
    <name type="common">Purple sea urchin</name>
    <dbReference type="NCBI Taxonomy" id="7668"/>
    <lineage>
        <taxon>Eukaryota</taxon>
        <taxon>Metazoa</taxon>
        <taxon>Echinodermata</taxon>
        <taxon>Eleutherozoa</taxon>
        <taxon>Echinozoa</taxon>
        <taxon>Echinoidea</taxon>
        <taxon>Euechinoidea</taxon>
        <taxon>Echinacea</taxon>
        <taxon>Camarodonta</taxon>
        <taxon>Echinidea</taxon>
        <taxon>Strongylocentrotidae</taxon>
        <taxon>Strongylocentrotus</taxon>
    </lineage>
</organism>
<evidence type="ECO:0000256" key="2">
    <source>
        <dbReference type="ARBA" id="ARBA00012552"/>
    </source>
</evidence>
<feature type="compositionally biased region" description="Polar residues" evidence="8">
    <location>
        <begin position="169"/>
        <end position="180"/>
    </location>
</feature>
<dbReference type="PROSITE" id="PS51194">
    <property type="entry name" value="HELICASE_CTER"/>
    <property type="match status" value="1"/>
</dbReference>
<feature type="compositionally biased region" description="Basic residues" evidence="8">
    <location>
        <begin position="744"/>
        <end position="754"/>
    </location>
</feature>
<dbReference type="GO" id="GO:0016787">
    <property type="term" value="F:hydrolase activity"/>
    <property type="evidence" value="ECO:0007669"/>
    <property type="project" value="UniProtKB-KW"/>
</dbReference>
<dbReference type="PROSITE" id="PS51195">
    <property type="entry name" value="Q_MOTIF"/>
    <property type="match status" value="1"/>
</dbReference>
<dbReference type="CDD" id="cd18787">
    <property type="entry name" value="SF2_C_DEAD"/>
    <property type="match status" value="1"/>
</dbReference>
<dbReference type="Proteomes" id="UP000007110">
    <property type="component" value="Unassembled WGS sequence"/>
</dbReference>
<dbReference type="EnsemblMetazoa" id="XM_030976446">
    <property type="protein sequence ID" value="XP_030832306"/>
    <property type="gene ID" value="LOC763050"/>
</dbReference>
<dbReference type="Gene3D" id="3.30.60.220">
    <property type="match status" value="1"/>
</dbReference>
<evidence type="ECO:0000259" key="9">
    <source>
        <dbReference type="PROSITE" id="PS51192"/>
    </source>
</evidence>
<dbReference type="InterPro" id="IPR007529">
    <property type="entry name" value="Znf_HIT"/>
</dbReference>
<dbReference type="CDD" id="cd23022">
    <property type="entry name" value="zf-HIT_DDX59"/>
    <property type="match status" value="1"/>
</dbReference>
<feature type="compositionally biased region" description="Basic and acidic residues" evidence="8">
    <location>
        <begin position="62"/>
        <end position="73"/>
    </location>
</feature>
<feature type="domain" description="DEAD-box RNA helicase Q" evidence="11">
    <location>
        <begin position="359"/>
        <end position="387"/>
    </location>
</feature>
<keyword evidence="4" id="KW-0378">Hydrolase</keyword>